<evidence type="ECO:0000313" key="12">
    <source>
        <dbReference type="EMBL" id="CAB3410785.1"/>
    </source>
</evidence>
<dbReference type="InterPro" id="IPR007110">
    <property type="entry name" value="Ig-like_dom"/>
</dbReference>
<reference evidence="12 13" key="1">
    <citation type="submission" date="2020-04" db="EMBL/GenBank/DDBJ databases">
        <authorList>
            <person name="Laetsch R D."/>
            <person name="Stevens L."/>
            <person name="Kumar S."/>
            <person name="Blaxter L. M."/>
        </authorList>
    </citation>
    <scope>NUCLEOTIDE SEQUENCE [LARGE SCALE GENOMIC DNA]</scope>
</reference>
<dbReference type="GO" id="GO:0043005">
    <property type="term" value="C:neuron projection"/>
    <property type="evidence" value="ECO:0007669"/>
    <property type="project" value="TreeGrafter"/>
</dbReference>
<evidence type="ECO:0000313" key="13">
    <source>
        <dbReference type="Proteomes" id="UP000494206"/>
    </source>
</evidence>
<dbReference type="CDD" id="cd00096">
    <property type="entry name" value="Ig"/>
    <property type="match status" value="1"/>
</dbReference>
<dbReference type="SMART" id="SM00409">
    <property type="entry name" value="IG"/>
    <property type="match status" value="2"/>
</dbReference>
<feature type="domain" description="Ig-like" evidence="11">
    <location>
        <begin position="121"/>
        <end position="221"/>
    </location>
</feature>
<evidence type="ECO:0000256" key="7">
    <source>
        <dbReference type="ARBA" id="ARBA00023180"/>
    </source>
</evidence>
<dbReference type="Pfam" id="PF26428">
    <property type="entry name" value="Zwei_Ig_N"/>
    <property type="match status" value="1"/>
</dbReference>
<dbReference type="PANTHER" id="PTHR12231:SF253">
    <property type="entry name" value="DPR-INTERACTING PROTEIN ETA, ISOFORM B-RELATED"/>
    <property type="match status" value="1"/>
</dbReference>
<keyword evidence="5 9" id="KW-0472">Membrane</keyword>
<evidence type="ECO:0000259" key="11">
    <source>
        <dbReference type="PROSITE" id="PS50835"/>
    </source>
</evidence>
<proteinExistence type="predicted"/>
<keyword evidence="9" id="KW-0812">Transmembrane</keyword>
<keyword evidence="6" id="KW-1015">Disulfide bond</keyword>
<evidence type="ECO:0000256" key="6">
    <source>
        <dbReference type="ARBA" id="ARBA00023157"/>
    </source>
</evidence>
<keyword evidence="9" id="KW-1133">Transmembrane helix</keyword>
<evidence type="ECO:0000256" key="3">
    <source>
        <dbReference type="ARBA" id="ARBA00022729"/>
    </source>
</evidence>
<feature type="transmembrane region" description="Helical" evidence="9">
    <location>
        <begin position="234"/>
        <end position="255"/>
    </location>
</feature>
<dbReference type="InterPro" id="IPR036179">
    <property type="entry name" value="Ig-like_dom_sf"/>
</dbReference>
<dbReference type="InterPro" id="IPR013783">
    <property type="entry name" value="Ig-like_fold"/>
</dbReference>
<evidence type="ECO:0000256" key="1">
    <source>
        <dbReference type="ARBA" id="ARBA00004236"/>
    </source>
</evidence>
<dbReference type="InterPro" id="IPR003598">
    <property type="entry name" value="Ig_sub2"/>
</dbReference>
<dbReference type="GO" id="GO:0005886">
    <property type="term" value="C:plasma membrane"/>
    <property type="evidence" value="ECO:0007669"/>
    <property type="project" value="UniProtKB-SubCell"/>
</dbReference>
<dbReference type="PANTHER" id="PTHR12231">
    <property type="entry name" value="CTX-RELATED TYPE I TRANSMEMBRANE PROTEIN"/>
    <property type="match status" value="1"/>
</dbReference>
<keyword evidence="13" id="KW-1185">Reference proteome</keyword>
<dbReference type="EMBL" id="CADEPM010000011">
    <property type="protein sequence ID" value="CAB3410785.1"/>
    <property type="molecule type" value="Genomic_DNA"/>
</dbReference>
<feature type="signal peptide" evidence="10">
    <location>
        <begin position="1"/>
        <end position="18"/>
    </location>
</feature>
<dbReference type="FunFam" id="2.60.40.10:FF:000328">
    <property type="entry name" value="CLUMA_CG000981, isoform A"/>
    <property type="match status" value="1"/>
</dbReference>
<evidence type="ECO:0000256" key="10">
    <source>
        <dbReference type="SAM" id="SignalP"/>
    </source>
</evidence>
<evidence type="ECO:0000256" key="9">
    <source>
        <dbReference type="SAM" id="Phobius"/>
    </source>
</evidence>
<comment type="subcellular location">
    <subcellularLocation>
        <location evidence="1">Cell membrane</location>
    </subcellularLocation>
</comment>
<evidence type="ECO:0000256" key="2">
    <source>
        <dbReference type="ARBA" id="ARBA00022475"/>
    </source>
</evidence>
<accession>A0A8S1FAA9</accession>
<dbReference type="InterPro" id="IPR003599">
    <property type="entry name" value="Ig_sub"/>
</dbReference>
<dbReference type="SUPFAM" id="SSF48726">
    <property type="entry name" value="Immunoglobulin"/>
    <property type="match status" value="2"/>
</dbReference>
<keyword evidence="4" id="KW-0677">Repeat</keyword>
<dbReference type="Pfam" id="PF07679">
    <property type="entry name" value="I-set"/>
    <property type="match status" value="1"/>
</dbReference>
<feature type="chain" id="PRO_5035902198" description="Ig-like domain-containing protein" evidence="10">
    <location>
        <begin position="19"/>
        <end position="266"/>
    </location>
</feature>
<dbReference type="Gene3D" id="2.60.40.10">
    <property type="entry name" value="Immunoglobulins"/>
    <property type="match status" value="2"/>
</dbReference>
<keyword evidence="7" id="KW-0325">Glycoprotein</keyword>
<organism evidence="12 13">
    <name type="scientific">Caenorhabditis bovis</name>
    <dbReference type="NCBI Taxonomy" id="2654633"/>
    <lineage>
        <taxon>Eukaryota</taxon>
        <taxon>Metazoa</taxon>
        <taxon>Ecdysozoa</taxon>
        <taxon>Nematoda</taxon>
        <taxon>Chromadorea</taxon>
        <taxon>Rhabditida</taxon>
        <taxon>Rhabditina</taxon>
        <taxon>Rhabditomorpha</taxon>
        <taxon>Rhabditoidea</taxon>
        <taxon>Rhabditidae</taxon>
        <taxon>Peloderinae</taxon>
        <taxon>Caenorhabditis</taxon>
    </lineage>
</organism>
<keyword evidence="3 10" id="KW-0732">Signal</keyword>
<dbReference type="InterPro" id="IPR058814">
    <property type="entry name" value="ZIG1/7_N"/>
</dbReference>
<protein>
    <recommendedName>
        <fullName evidence="11">Ig-like domain-containing protein</fullName>
    </recommendedName>
</protein>
<gene>
    <name evidence="12" type="ORF">CBOVIS_LOCUS12255</name>
</gene>
<dbReference type="AlphaFoldDB" id="A0A8S1FAA9"/>
<evidence type="ECO:0000256" key="4">
    <source>
        <dbReference type="ARBA" id="ARBA00022737"/>
    </source>
</evidence>
<sequence>MKSIEFILALVVPTLVTALGGRGSKSALNLIAARSSEHHTLHSVDAVTIWCTPDNPQVVVKSGFFVRTVDNKRFDGVLSANKKNVSYTIESPSVKDAGEYKCELDTPHGRISHKAYVYSRPVAHTSEHFTEKEGKDFQLTSTGFTIQKGESVNLTCPVTGYPKPAVKWSKNGAPLALSKTVTMEGTTIRIVNAEYSDAGTYSCEAINEYTVNQKTSKLLLTIDKMVNVKSEYDWVYPLAVILAILILLGLIIVTCEFRKKKQTSKN</sequence>
<evidence type="ECO:0000256" key="8">
    <source>
        <dbReference type="ARBA" id="ARBA00023319"/>
    </source>
</evidence>
<comment type="caution">
    <text evidence="12">The sequence shown here is derived from an EMBL/GenBank/DDBJ whole genome shotgun (WGS) entry which is preliminary data.</text>
</comment>
<name>A0A8S1FAA9_9PELO</name>
<keyword evidence="8" id="KW-0393">Immunoglobulin domain</keyword>
<dbReference type="Proteomes" id="UP000494206">
    <property type="component" value="Unassembled WGS sequence"/>
</dbReference>
<evidence type="ECO:0000256" key="5">
    <source>
        <dbReference type="ARBA" id="ARBA00023136"/>
    </source>
</evidence>
<dbReference type="PROSITE" id="PS50835">
    <property type="entry name" value="IG_LIKE"/>
    <property type="match status" value="1"/>
</dbReference>
<dbReference type="InterPro" id="IPR013098">
    <property type="entry name" value="Ig_I-set"/>
</dbReference>
<dbReference type="OrthoDB" id="5969272at2759"/>
<dbReference type="SMART" id="SM00408">
    <property type="entry name" value="IGc2"/>
    <property type="match status" value="1"/>
</dbReference>
<keyword evidence="2" id="KW-1003">Cell membrane</keyword>
<dbReference type="InterPro" id="IPR051170">
    <property type="entry name" value="Neural/epithelial_adhesion"/>
</dbReference>